<proteinExistence type="inferred from homology"/>
<dbReference type="Gene3D" id="3.40.605.10">
    <property type="entry name" value="Aldehyde Dehydrogenase, Chain A, domain 1"/>
    <property type="match status" value="1"/>
</dbReference>
<dbReference type="InterPro" id="IPR050740">
    <property type="entry name" value="Aldehyde_DH_Superfamily"/>
</dbReference>
<dbReference type="Pfam" id="PF00171">
    <property type="entry name" value="Aldedh"/>
    <property type="match status" value="1"/>
</dbReference>
<dbReference type="InterPro" id="IPR016162">
    <property type="entry name" value="Ald_DH_N"/>
</dbReference>
<evidence type="ECO:0000313" key="7">
    <source>
        <dbReference type="Proteomes" id="UP000305709"/>
    </source>
</evidence>
<dbReference type="GO" id="GO:0016620">
    <property type="term" value="F:oxidoreductase activity, acting on the aldehyde or oxo group of donors, NAD or NADP as acceptor"/>
    <property type="evidence" value="ECO:0007669"/>
    <property type="project" value="UniProtKB-ARBA"/>
</dbReference>
<comment type="similarity">
    <text evidence="1">Belongs to the aldehyde dehydrogenase family.</text>
</comment>
<reference evidence="6 7" key="1">
    <citation type="submission" date="2019-06" db="EMBL/GenBank/DDBJ databases">
        <authorList>
            <person name="Jiang L."/>
        </authorList>
    </citation>
    <scope>NUCLEOTIDE SEQUENCE [LARGE SCALE GENOMIC DNA]</scope>
    <source>
        <strain evidence="6 7">YIM 48858</strain>
    </source>
</reference>
<dbReference type="PANTHER" id="PTHR43353">
    <property type="entry name" value="SUCCINATE-SEMIALDEHYDE DEHYDROGENASE, MITOCHONDRIAL"/>
    <property type="match status" value="1"/>
</dbReference>
<keyword evidence="7" id="KW-1185">Reference proteome</keyword>
<dbReference type="EMBL" id="VDFV01000011">
    <property type="protein sequence ID" value="TNC71770.1"/>
    <property type="molecule type" value="Genomic_DNA"/>
</dbReference>
<evidence type="ECO:0000256" key="1">
    <source>
        <dbReference type="ARBA" id="ARBA00009986"/>
    </source>
</evidence>
<comment type="caution">
    <text evidence="6">The sequence shown here is derived from an EMBL/GenBank/DDBJ whole genome shotgun (WGS) entry which is preliminary data.</text>
</comment>
<accession>A0A5C4NCY9</accession>
<feature type="region of interest" description="Disordered" evidence="3">
    <location>
        <begin position="178"/>
        <end position="222"/>
    </location>
</feature>
<keyword evidence="4" id="KW-0472">Membrane</keyword>
<feature type="transmembrane region" description="Helical" evidence="4">
    <location>
        <begin position="91"/>
        <end position="110"/>
    </location>
</feature>
<evidence type="ECO:0000313" key="6">
    <source>
        <dbReference type="EMBL" id="TNC71770.1"/>
    </source>
</evidence>
<evidence type="ECO:0000256" key="2">
    <source>
        <dbReference type="ARBA" id="ARBA00023002"/>
    </source>
</evidence>
<dbReference type="PANTHER" id="PTHR43353:SF5">
    <property type="entry name" value="SUCCINATE-SEMIALDEHYDE DEHYDROGENASE, MITOCHONDRIAL"/>
    <property type="match status" value="1"/>
</dbReference>
<dbReference type="InterPro" id="IPR015590">
    <property type="entry name" value="Aldehyde_DH_dom"/>
</dbReference>
<keyword evidence="4" id="KW-0812">Transmembrane</keyword>
<keyword evidence="4" id="KW-1133">Transmembrane helix</keyword>
<feature type="transmembrane region" description="Helical" evidence="4">
    <location>
        <begin position="36"/>
        <end position="54"/>
    </location>
</feature>
<evidence type="ECO:0000259" key="5">
    <source>
        <dbReference type="Pfam" id="PF00171"/>
    </source>
</evidence>
<evidence type="ECO:0000256" key="3">
    <source>
        <dbReference type="SAM" id="MobiDB-lite"/>
    </source>
</evidence>
<dbReference type="Proteomes" id="UP000305709">
    <property type="component" value="Unassembled WGS sequence"/>
</dbReference>
<feature type="domain" description="Aldehyde dehydrogenase" evidence="5">
    <location>
        <begin position="30"/>
        <end position="156"/>
    </location>
</feature>
<feature type="compositionally biased region" description="Basic residues" evidence="3">
    <location>
        <begin position="208"/>
        <end position="220"/>
    </location>
</feature>
<name>A0A5C4NCY9_9RHOB</name>
<protein>
    <submittedName>
        <fullName evidence="6">Aldehyde dehydrogenase family protein</fullName>
    </submittedName>
</protein>
<organism evidence="6 7">
    <name type="scientific">Rubellimicrobium roseum</name>
    <dbReference type="NCBI Taxonomy" id="687525"/>
    <lineage>
        <taxon>Bacteria</taxon>
        <taxon>Pseudomonadati</taxon>
        <taxon>Pseudomonadota</taxon>
        <taxon>Alphaproteobacteria</taxon>
        <taxon>Rhodobacterales</taxon>
        <taxon>Roseobacteraceae</taxon>
        <taxon>Rubellimicrobium</taxon>
    </lineage>
</organism>
<dbReference type="AlphaFoldDB" id="A0A5C4NCY9"/>
<keyword evidence="2" id="KW-0560">Oxidoreductase</keyword>
<dbReference type="SUPFAM" id="SSF53720">
    <property type="entry name" value="ALDH-like"/>
    <property type="match status" value="1"/>
</dbReference>
<sequence>MQSPSGGGASPWTGSAGTPRRRCASRPGSLTTTREPVGICAAFPAGNLPVALVLRKLILALTAMRTNIMGISSQPVGVLTMIVAGCRTGNLPAGMVGFATGPVAAIYAPLMTDKQVRRMFLTGSTLVAQQMIRDARATVKRVLMKLGANVPRAVIIDVRQACVTPDRSFAHARLHGGFMARQSKQGGERARSRNPDGPTHLAPQGRGDRRRRGRRARARTRPLSAAALARVARLRLGRGCGAADLPALNARGVALAVVDDMNSALGAEHAMTLILAHLECALSASVPPA</sequence>
<gene>
    <name evidence="6" type="ORF">FHG71_10100</name>
</gene>
<evidence type="ECO:0000256" key="4">
    <source>
        <dbReference type="SAM" id="Phobius"/>
    </source>
</evidence>
<dbReference type="InterPro" id="IPR016161">
    <property type="entry name" value="Ald_DH/histidinol_DH"/>
</dbReference>
<feature type="region of interest" description="Disordered" evidence="3">
    <location>
        <begin position="1"/>
        <end position="31"/>
    </location>
</feature>